<dbReference type="RefSeq" id="WP_146790102.1">
    <property type="nucleotide sequence ID" value="NZ_VOLT01000010.1"/>
</dbReference>
<dbReference type="InterPro" id="IPR016039">
    <property type="entry name" value="Thiolase-like"/>
</dbReference>
<dbReference type="Gene3D" id="3.40.47.10">
    <property type="match status" value="1"/>
</dbReference>
<comment type="caution">
    <text evidence="1">The sequence shown here is derived from an EMBL/GenBank/DDBJ whole genome shotgun (WGS) entry which is preliminary data.</text>
</comment>
<evidence type="ECO:0000313" key="2">
    <source>
        <dbReference type="Proteomes" id="UP000321822"/>
    </source>
</evidence>
<keyword evidence="2" id="KW-1185">Reference proteome</keyword>
<dbReference type="AlphaFoldDB" id="A0A5C6Q9F9"/>
<name>A0A5C6Q9F9_9GAMM</name>
<dbReference type="Proteomes" id="UP000321822">
    <property type="component" value="Unassembled WGS sequence"/>
</dbReference>
<evidence type="ECO:0008006" key="3">
    <source>
        <dbReference type="Google" id="ProtNLM"/>
    </source>
</evidence>
<reference evidence="1 2" key="1">
    <citation type="submission" date="2019-07" db="EMBL/GenBank/DDBJ databases">
        <title>Genomes of sea-ice associated Colwellia species.</title>
        <authorList>
            <person name="Bowman J.P."/>
        </authorList>
    </citation>
    <scope>NUCLEOTIDE SEQUENCE [LARGE SCALE GENOMIC DNA]</scope>
    <source>
        <strain evidence="1 2">ACAM 459</strain>
    </source>
</reference>
<sequence>MKTPSAFIIGAAKQQDKVGSLDQVLLLESQLLQQGITPKHLVIEPLEADWHSPEKVHHFRSGCAPIEALAEAKKLIENGEAAVVISGEDHIRTGYSRENRLSKMAVYGQSYPLTQAYTDLARAFSDNHTITEQQFKEFSSALFENYQISFRNALSDSFTPELLPDLRWHKPITDLFRGVDCANPMVDFSGRLLLTRADIAEQLGVDKSQWLKVKAVGLSRLDGDGREFLNDISRYEHLQQAYQQACGEANIDFVHLFKSGDALLETYTCYPVVPMAFLLVSGLVEVLEDIPDFLAEHSITITGGMNLAKAAWNNPALNALVLMHHRLCDGPEKLGLIHGNGGLGYRQGVAIVERVDAI</sequence>
<evidence type="ECO:0000313" key="1">
    <source>
        <dbReference type="EMBL" id="TWX65509.1"/>
    </source>
</evidence>
<gene>
    <name evidence="1" type="ORF">ESZ36_17025</name>
</gene>
<protein>
    <recommendedName>
        <fullName evidence="3">Thiolase family protein</fullName>
    </recommendedName>
</protein>
<dbReference type="EMBL" id="VOLT01000010">
    <property type="protein sequence ID" value="TWX65509.1"/>
    <property type="molecule type" value="Genomic_DNA"/>
</dbReference>
<proteinExistence type="predicted"/>
<dbReference type="GO" id="GO:0016746">
    <property type="term" value="F:acyltransferase activity"/>
    <property type="evidence" value="ECO:0007669"/>
    <property type="project" value="InterPro"/>
</dbReference>
<accession>A0A5C6Q9F9</accession>
<organism evidence="1 2">
    <name type="scientific">Colwellia demingiae</name>
    <dbReference type="NCBI Taxonomy" id="89401"/>
    <lineage>
        <taxon>Bacteria</taxon>
        <taxon>Pseudomonadati</taxon>
        <taxon>Pseudomonadota</taxon>
        <taxon>Gammaproteobacteria</taxon>
        <taxon>Alteromonadales</taxon>
        <taxon>Colwelliaceae</taxon>
        <taxon>Colwellia</taxon>
    </lineage>
</organism>
<dbReference type="OrthoDB" id="6113844at2"/>